<keyword evidence="1" id="KW-0472">Membrane</keyword>
<dbReference type="Proteomes" id="UP000824102">
    <property type="component" value="Unassembled WGS sequence"/>
</dbReference>
<keyword evidence="1" id="KW-1133">Transmembrane helix</keyword>
<feature type="transmembrane region" description="Helical" evidence="1">
    <location>
        <begin position="119"/>
        <end position="140"/>
    </location>
</feature>
<feature type="transmembrane region" description="Helical" evidence="1">
    <location>
        <begin position="83"/>
        <end position="99"/>
    </location>
</feature>
<feature type="transmembrane region" description="Helical" evidence="1">
    <location>
        <begin position="22"/>
        <end position="43"/>
    </location>
</feature>
<reference evidence="2" key="1">
    <citation type="journal article" date="2021" name="PeerJ">
        <title>Extensive microbial diversity within the chicken gut microbiome revealed by metagenomics and culture.</title>
        <authorList>
            <person name="Gilroy R."/>
            <person name="Ravi A."/>
            <person name="Getino M."/>
            <person name="Pursley I."/>
            <person name="Horton D.L."/>
            <person name="Alikhan N.F."/>
            <person name="Baker D."/>
            <person name="Gharbi K."/>
            <person name="Hall N."/>
            <person name="Watson M."/>
            <person name="Adriaenssens E.M."/>
            <person name="Foster-Nyarko E."/>
            <person name="Jarju S."/>
            <person name="Secka A."/>
            <person name="Antonio M."/>
            <person name="Oren A."/>
            <person name="Chaudhuri R.R."/>
            <person name="La Ragione R."/>
            <person name="Hildebrand F."/>
            <person name="Pallen M.J."/>
        </authorList>
    </citation>
    <scope>NUCLEOTIDE SEQUENCE</scope>
    <source>
        <strain evidence="2">ChiW7-2402</strain>
    </source>
</reference>
<organism evidence="2 3">
    <name type="scientific">Candidatus Gallimonas intestinavium</name>
    <dbReference type="NCBI Taxonomy" id="2838603"/>
    <lineage>
        <taxon>Bacteria</taxon>
        <taxon>Bacillati</taxon>
        <taxon>Bacillota</taxon>
        <taxon>Clostridia</taxon>
        <taxon>Candidatus Gallimonas</taxon>
    </lineage>
</organism>
<feature type="transmembrane region" description="Helical" evidence="1">
    <location>
        <begin position="49"/>
        <end position="71"/>
    </location>
</feature>
<comment type="caution">
    <text evidence="2">The sequence shown here is derived from an EMBL/GenBank/DDBJ whole genome shotgun (WGS) entry which is preliminary data.</text>
</comment>
<keyword evidence="1" id="KW-0812">Transmembrane</keyword>
<proteinExistence type="predicted"/>
<evidence type="ECO:0000313" key="2">
    <source>
        <dbReference type="EMBL" id="HIZ73325.1"/>
    </source>
</evidence>
<reference evidence="2" key="2">
    <citation type="submission" date="2021-04" db="EMBL/GenBank/DDBJ databases">
        <authorList>
            <person name="Gilroy R."/>
        </authorList>
    </citation>
    <scope>NUCLEOTIDE SEQUENCE</scope>
    <source>
        <strain evidence="2">ChiW7-2402</strain>
    </source>
</reference>
<name>A0A9D2JZF0_9FIRM</name>
<feature type="non-terminal residue" evidence="2">
    <location>
        <position position="1"/>
    </location>
</feature>
<evidence type="ECO:0000256" key="1">
    <source>
        <dbReference type="SAM" id="Phobius"/>
    </source>
</evidence>
<evidence type="ECO:0000313" key="3">
    <source>
        <dbReference type="Proteomes" id="UP000824102"/>
    </source>
</evidence>
<protein>
    <submittedName>
        <fullName evidence="2">Transcriptional regulator</fullName>
    </submittedName>
</protein>
<dbReference type="AlphaFoldDB" id="A0A9D2JZF0"/>
<sequence length="147" mass="16454">SDYVRYLGESCDRVKSGRRLRFCILAAVYFLVWAAAPVTYWCFTGATDAMGFSLLFFYLLFPLVHIALSAVLGADNSLGKGKWLFPLAFGAAEMLAYYVTFDAAWMSATGVFTWPQFELFFFGALLSLAGLALGTLFAFLKRRFSRK</sequence>
<gene>
    <name evidence="2" type="ORF">H9964_07070</name>
</gene>
<dbReference type="EMBL" id="DXBB01000101">
    <property type="protein sequence ID" value="HIZ73325.1"/>
    <property type="molecule type" value="Genomic_DNA"/>
</dbReference>
<accession>A0A9D2JZF0</accession>